<sequence>MGCFSHTMNLVVQSSLTLENSLLDRVKAIVTHFRKSTVANNKLHTYQINNGISQPKKLIQDVQTRWNSTFYMISRFVELEDSIRGTLGLLDKAPENLKGEEWVILKEMCQVL</sequence>
<evidence type="ECO:0008006" key="3">
    <source>
        <dbReference type="Google" id="ProtNLM"/>
    </source>
</evidence>
<name>A0AAV0WT73_9HEMI</name>
<dbReference type="EMBL" id="CARXXK010000002">
    <property type="protein sequence ID" value="CAI6358809.1"/>
    <property type="molecule type" value="Genomic_DNA"/>
</dbReference>
<evidence type="ECO:0000313" key="1">
    <source>
        <dbReference type="EMBL" id="CAI6358809.1"/>
    </source>
</evidence>
<protein>
    <recommendedName>
        <fullName evidence="3">Zinc finger BED domain-containing protein 4</fullName>
    </recommendedName>
</protein>
<dbReference type="InterPro" id="IPR012337">
    <property type="entry name" value="RNaseH-like_sf"/>
</dbReference>
<dbReference type="AlphaFoldDB" id="A0AAV0WT73"/>
<comment type="caution">
    <text evidence="1">The sequence shown here is derived from an EMBL/GenBank/DDBJ whole genome shotgun (WGS) entry which is preliminary data.</text>
</comment>
<evidence type="ECO:0000313" key="2">
    <source>
        <dbReference type="Proteomes" id="UP001160148"/>
    </source>
</evidence>
<dbReference type="SUPFAM" id="SSF53098">
    <property type="entry name" value="Ribonuclease H-like"/>
    <property type="match status" value="1"/>
</dbReference>
<gene>
    <name evidence="1" type="ORF">MEUPH1_LOCUS14290</name>
</gene>
<proteinExistence type="predicted"/>
<dbReference type="PANTHER" id="PTHR46481">
    <property type="entry name" value="ZINC FINGER BED DOMAIN-CONTAINING PROTEIN 4"/>
    <property type="match status" value="1"/>
</dbReference>
<dbReference type="Proteomes" id="UP001160148">
    <property type="component" value="Unassembled WGS sequence"/>
</dbReference>
<keyword evidence="2" id="KW-1185">Reference proteome</keyword>
<organism evidence="1 2">
    <name type="scientific">Macrosiphum euphorbiae</name>
    <name type="common">potato aphid</name>
    <dbReference type="NCBI Taxonomy" id="13131"/>
    <lineage>
        <taxon>Eukaryota</taxon>
        <taxon>Metazoa</taxon>
        <taxon>Ecdysozoa</taxon>
        <taxon>Arthropoda</taxon>
        <taxon>Hexapoda</taxon>
        <taxon>Insecta</taxon>
        <taxon>Pterygota</taxon>
        <taxon>Neoptera</taxon>
        <taxon>Paraneoptera</taxon>
        <taxon>Hemiptera</taxon>
        <taxon>Sternorrhyncha</taxon>
        <taxon>Aphidomorpha</taxon>
        <taxon>Aphidoidea</taxon>
        <taxon>Aphididae</taxon>
        <taxon>Macrosiphini</taxon>
        <taxon>Macrosiphum</taxon>
    </lineage>
</organism>
<dbReference type="PANTHER" id="PTHR46481:SF4">
    <property type="entry name" value="ZINC FINGER BED DOMAIN-CONTAINING PROTEIN 4"/>
    <property type="match status" value="1"/>
</dbReference>
<reference evidence="1 2" key="1">
    <citation type="submission" date="2023-01" db="EMBL/GenBank/DDBJ databases">
        <authorList>
            <person name="Whitehead M."/>
        </authorList>
    </citation>
    <scope>NUCLEOTIDE SEQUENCE [LARGE SCALE GENOMIC DNA]</scope>
</reference>
<accession>A0AAV0WT73</accession>
<dbReference type="InterPro" id="IPR052035">
    <property type="entry name" value="ZnF_BED_domain_contain"/>
</dbReference>